<dbReference type="RefSeq" id="WP_182574619.1">
    <property type="nucleotide sequence ID" value="NZ_JACJHY010000015.1"/>
</dbReference>
<protein>
    <submittedName>
        <fullName evidence="9">Thiamine transport system permease protein</fullName>
    </submittedName>
</protein>
<reference evidence="9 10" key="1">
    <citation type="submission" date="2020-08" db="EMBL/GenBank/DDBJ databases">
        <title>Genomic Encyclopedia of Type Strains, Phase IV (KMG-IV): sequencing the most valuable type-strain genomes for metagenomic binning, comparative biology and taxonomic classification.</title>
        <authorList>
            <person name="Goeker M."/>
        </authorList>
    </citation>
    <scope>NUCLEOTIDE SEQUENCE [LARGE SCALE GENOMIC DNA]</scope>
    <source>
        <strain evidence="9 10">DSM 17455</strain>
    </source>
</reference>
<proteinExistence type="predicted"/>
<keyword evidence="6 7" id="KW-0472">Membrane</keyword>
<comment type="caution">
    <text evidence="9">The sequence shown here is derived from an EMBL/GenBank/DDBJ whole genome shotgun (WGS) entry which is preliminary data.</text>
</comment>
<evidence type="ECO:0000256" key="4">
    <source>
        <dbReference type="ARBA" id="ARBA00022692"/>
    </source>
</evidence>
<dbReference type="Gene3D" id="1.10.3720.10">
    <property type="entry name" value="MetI-like"/>
    <property type="match status" value="2"/>
</dbReference>
<dbReference type="EMBL" id="JACJHZ010000015">
    <property type="protein sequence ID" value="MBA9021356.1"/>
    <property type="molecule type" value="Genomic_DNA"/>
</dbReference>
<feature type="transmembrane region" description="Helical" evidence="7">
    <location>
        <begin position="323"/>
        <end position="348"/>
    </location>
</feature>
<keyword evidence="10" id="KW-1185">Reference proteome</keyword>
<keyword evidence="2" id="KW-0813">Transport</keyword>
<feature type="transmembrane region" description="Helical" evidence="7">
    <location>
        <begin position="83"/>
        <end position="106"/>
    </location>
</feature>
<evidence type="ECO:0000256" key="1">
    <source>
        <dbReference type="ARBA" id="ARBA00004651"/>
    </source>
</evidence>
<evidence type="ECO:0000259" key="8">
    <source>
        <dbReference type="PROSITE" id="PS50928"/>
    </source>
</evidence>
<dbReference type="PANTHER" id="PTHR30183:SF6">
    <property type="entry name" value="INNER MEMBRANE ABC TRANSPORTER PERMEASE PROTEIN YNJC"/>
    <property type="match status" value="1"/>
</dbReference>
<sequence length="583" mass="62298">MDAAIRQIGFRIRSLIPFLPKPNLRHAVGLVLLCVLGIPIAAGLIFTLLPAFGYLPSIGGHTLSLEPWRELFSYPGFATSLRITVTTGLAATVLALILSFSFCAVVHGRMRDRGADGLLAPLLAAPHAAMAIGLAFLMAPSGWLIRLVSPWLTGYTVPPDIATVQDPWGAALVTGLLIKELPFLLIVILAALNQIPVDQQMRAGRALGYGQGIVWIKIIAPQVYAQIRLPVYVVLAYSLSVVDMALILAPSNPPPLSVVAFKWFMAPDVTRTLPAAAAATLQLFVVAGAIGIWRLGERGVAGLGLWWTTRGGRGVSGEPGLKLAAALGTIILSLGLGSLIALAVWSLAWRWPFPDILPSTWSLDIWSRQAHALVWPLGNTVVLAAVTTGVALLLAIAWLEAGDRTGRRDRAIPWHPVYIPILLPQIAFLFGTQVLTLKLQLDGSFLAVAWAHFLFVFPYVLLALADPWKALDPRYARSAAALGASPTRTLIRIKLPILLQPIAIALAIGFAVSVAQYLPTLFAGGGRVATLTTEAVAMASGGDRRVVGVFAFMQTLLPLAVYLAALVIPRIVFANRQALAGRT</sequence>
<evidence type="ECO:0000256" key="5">
    <source>
        <dbReference type="ARBA" id="ARBA00022989"/>
    </source>
</evidence>
<keyword evidence="3" id="KW-1003">Cell membrane</keyword>
<feature type="transmembrane region" description="Helical" evidence="7">
    <location>
        <begin position="269"/>
        <end position="293"/>
    </location>
</feature>
<gene>
    <name evidence="9" type="ORF">HNQ97_003362</name>
</gene>
<organism evidence="9 10">
    <name type="scientific">Aminobacter ciceronei</name>
    <dbReference type="NCBI Taxonomy" id="150723"/>
    <lineage>
        <taxon>Bacteria</taxon>
        <taxon>Pseudomonadati</taxon>
        <taxon>Pseudomonadota</taxon>
        <taxon>Alphaproteobacteria</taxon>
        <taxon>Hyphomicrobiales</taxon>
        <taxon>Phyllobacteriaceae</taxon>
        <taxon>Aminobacter</taxon>
    </lineage>
</organism>
<feature type="transmembrane region" description="Helical" evidence="7">
    <location>
        <begin position="118"/>
        <end position="148"/>
    </location>
</feature>
<evidence type="ECO:0000313" key="10">
    <source>
        <dbReference type="Proteomes" id="UP000587524"/>
    </source>
</evidence>
<evidence type="ECO:0000256" key="7">
    <source>
        <dbReference type="SAM" id="Phobius"/>
    </source>
</evidence>
<evidence type="ECO:0000313" key="9">
    <source>
        <dbReference type="EMBL" id="MBA9021356.1"/>
    </source>
</evidence>
<feature type="domain" description="ABC transmembrane type-1" evidence="8">
    <location>
        <begin position="377"/>
        <end position="568"/>
    </location>
</feature>
<dbReference type="InterPro" id="IPR035906">
    <property type="entry name" value="MetI-like_sf"/>
</dbReference>
<feature type="transmembrane region" description="Helical" evidence="7">
    <location>
        <begin position="546"/>
        <end position="568"/>
    </location>
</feature>
<feature type="transmembrane region" description="Helical" evidence="7">
    <location>
        <begin position="229"/>
        <end position="249"/>
    </location>
</feature>
<feature type="transmembrane region" description="Helical" evidence="7">
    <location>
        <begin position="168"/>
        <end position="192"/>
    </location>
</feature>
<evidence type="ECO:0000256" key="2">
    <source>
        <dbReference type="ARBA" id="ARBA00022448"/>
    </source>
</evidence>
<feature type="transmembrane region" description="Helical" evidence="7">
    <location>
        <begin position="497"/>
        <end position="518"/>
    </location>
</feature>
<evidence type="ECO:0000256" key="3">
    <source>
        <dbReference type="ARBA" id="ARBA00022475"/>
    </source>
</evidence>
<feature type="transmembrane region" description="Helical" evidence="7">
    <location>
        <begin position="373"/>
        <end position="399"/>
    </location>
</feature>
<dbReference type="Proteomes" id="UP000587524">
    <property type="component" value="Unassembled WGS sequence"/>
</dbReference>
<feature type="transmembrane region" description="Helical" evidence="7">
    <location>
        <begin position="443"/>
        <end position="465"/>
    </location>
</feature>
<keyword evidence="5 7" id="KW-1133">Transmembrane helix</keyword>
<accession>A0ABR6C8X7</accession>
<name>A0ABR6C8X7_9HYPH</name>
<feature type="transmembrane region" description="Helical" evidence="7">
    <location>
        <begin position="30"/>
        <end position="55"/>
    </location>
</feature>
<keyword evidence="4 7" id="KW-0812">Transmembrane</keyword>
<dbReference type="CDD" id="cd06261">
    <property type="entry name" value="TM_PBP2"/>
    <property type="match status" value="1"/>
</dbReference>
<dbReference type="PANTHER" id="PTHR30183">
    <property type="entry name" value="MOLYBDENUM TRANSPORT SYSTEM PERMEASE PROTEIN MODB"/>
    <property type="match status" value="1"/>
</dbReference>
<dbReference type="SUPFAM" id="SSF161098">
    <property type="entry name" value="MetI-like"/>
    <property type="match status" value="2"/>
</dbReference>
<comment type="subcellular location">
    <subcellularLocation>
        <location evidence="1">Cell membrane</location>
        <topology evidence="1">Multi-pass membrane protein</topology>
    </subcellularLocation>
</comment>
<dbReference type="InterPro" id="IPR000515">
    <property type="entry name" value="MetI-like"/>
</dbReference>
<evidence type="ECO:0000256" key="6">
    <source>
        <dbReference type="ARBA" id="ARBA00023136"/>
    </source>
</evidence>
<feature type="domain" description="ABC transmembrane type-1" evidence="8">
    <location>
        <begin position="77"/>
        <end position="294"/>
    </location>
</feature>
<dbReference type="PROSITE" id="PS50928">
    <property type="entry name" value="ABC_TM1"/>
    <property type="match status" value="2"/>
</dbReference>
<feature type="transmembrane region" description="Helical" evidence="7">
    <location>
        <begin position="411"/>
        <end position="431"/>
    </location>
</feature>